<dbReference type="InParanoid" id="A0A6L2P8P8"/>
<dbReference type="FunFam" id="1.10.630.10:FF:000035">
    <property type="entry name" value="CYtochrome P450 family"/>
    <property type="match status" value="2"/>
</dbReference>
<dbReference type="InterPro" id="IPR001128">
    <property type="entry name" value="Cyt_P450"/>
</dbReference>
<dbReference type="Gene3D" id="1.10.630.10">
    <property type="entry name" value="Cytochrome P450"/>
    <property type="match status" value="3"/>
</dbReference>
<evidence type="ECO:0000313" key="18">
    <source>
        <dbReference type="Proteomes" id="UP000502823"/>
    </source>
</evidence>
<keyword evidence="10" id="KW-0560">Oxidoreductase</keyword>
<evidence type="ECO:0000256" key="10">
    <source>
        <dbReference type="ARBA" id="ARBA00023002"/>
    </source>
</evidence>
<keyword evidence="7 14" id="KW-0479">Metal-binding</keyword>
<dbReference type="AlphaFoldDB" id="A0A6L2P8P8"/>
<keyword evidence="6 14" id="KW-0349">Heme</keyword>
<keyword evidence="16" id="KW-0732">Signal</keyword>
<dbReference type="InterPro" id="IPR002401">
    <property type="entry name" value="Cyt_P450_E_grp-I"/>
</dbReference>
<keyword evidence="15" id="KW-1133">Transmembrane helix</keyword>
<keyword evidence="11 14" id="KW-0408">Iron</keyword>
<feature type="transmembrane region" description="Helical" evidence="15">
    <location>
        <begin position="698"/>
        <end position="718"/>
    </location>
</feature>
<dbReference type="GO" id="GO:0020037">
    <property type="term" value="F:heme binding"/>
    <property type="evidence" value="ECO:0007669"/>
    <property type="project" value="InterPro"/>
</dbReference>
<dbReference type="InterPro" id="IPR036396">
    <property type="entry name" value="Cyt_P450_sf"/>
</dbReference>
<dbReference type="EMBL" id="BLKM01000076">
    <property type="protein sequence ID" value="GFG28599.1"/>
    <property type="molecule type" value="Genomic_DNA"/>
</dbReference>
<dbReference type="GO" id="GO:0004497">
    <property type="term" value="F:monooxygenase activity"/>
    <property type="evidence" value="ECO:0007669"/>
    <property type="project" value="UniProtKB-KW"/>
</dbReference>
<keyword evidence="9" id="KW-0492">Microsome</keyword>
<name>A0A6L2P8P8_COPFO</name>
<evidence type="ECO:0000256" key="16">
    <source>
        <dbReference type="SAM" id="SignalP"/>
    </source>
</evidence>
<comment type="similarity">
    <text evidence="5">Belongs to the cytochrome P450 family.</text>
</comment>
<feature type="non-terminal residue" evidence="17">
    <location>
        <position position="1"/>
    </location>
</feature>
<keyword evidence="8" id="KW-0256">Endoplasmic reticulum</keyword>
<dbReference type="GO" id="GO:0016705">
    <property type="term" value="F:oxidoreductase activity, acting on paired donors, with incorporation or reduction of molecular oxygen"/>
    <property type="evidence" value="ECO:0007669"/>
    <property type="project" value="InterPro"/>
</dbReference>
<comment type="cofactor">
    <cofactor evidence="1 14">
        <name>heme</name>
        <dbReference type="ChEBI" id="CHEBI:30413"/>
    </cofactor>
</comment>
<evidence type="ECO:0000256" key="12">
    <source>
        <dbReference type="ARBA" id="ARBA00023033"/>
    </source>
</evidence>
<keyword evidence="13 15" id="KW-0472">Membrane</keyword>
<comment type="subcellular location">
    <subcellularLocation>
        <location evidence="4">Endoplasmic reticulum membrane</location>
        <topology evidence="4">Peripheral membrane protein</topology>
    </subcellularLocation>
    <subcellularLocation>
        <location evidence="3">Microsome membrane</location>
        <topology evidence="3">Peripheral membrane protein</topology>
    </subcellularLocation>
</comment>
<dbReference type="PROSITE" id="PS00086">
    <property type="entry name" value="CYTOCHROME_P450"/>
    <property type="match status" value="3"/>
</dbReference>
<dbReference type="Proteomes" id="UP000502823">
    <property type="component" value="Unassembled WGS sequence"/>
</dbReference>
<evidence type="ECO:0000256" key="15">
    <source>
        <dbReference type="SAM" id="Phobius"/>
    </source>
</evidence>
<accession>A0A6L2P8P8</accession>
<organism evidence="17 18">
    <name type="scientific">Coptotermes formosanus</name>
    <name type="common">Formosan subterranean termite</name>
    <dbReference type="NCBI Taxonomy" id="36987"/>
    <lineage>
        <taxon>Eukaryota</taxon>
        <taxon>Metazoa</taxon>
        <taxon>Ecdysozoa</taxon>
        <taxon>Arthropoda</taxon>
        <taxon>Hexapoda</taxon>
        <taxon>Insecta</taxon>
        <taxon>Pterygota</taxon>
        <taxon>Neoptera</taxon>
        <taxon>Polyneoptera</taxon>
        <taxon>Dictyoptera</taxon>
        <taxon>Blattodea</taxon>
        <taxon>Blattoidea</taxon>
        <taxon>Termitoidae</taxon>
        <taxon>Rhinotermitidae</taxon>
        <taxon>Coptotermes</taxon>
    </lineage>
</organism>
<evidence type="ECO:0000256" key="9">
    <source>
        <dbReference type="ARBA" id="ARBA00022848"/>
    </source>
</evidence>
<evidence type="ECO:0000313" key="17">
    <source>
        <dbReference type="EMBL" id="GFG28599.1"/>
    </source>
</evidence>
<evidence type="ECO:0000256" key="5">
    <source>
        <dbReference type="ARBA" id="ARBA00010617"/>
    </source>
</evidence>
<evidence type="ECO:0000256" key="4">
    <source>
        <dbReference type="ARBA" id="ARBA00004406"/>
    </source>
</evidence>
<comment type="function">
    <text evidence="2">May be involved in the metabolism of insect hormones and in the breakdown of synthetic insecticides.</text>
</comment>
<feature type="signal peptide" evidence="16">
    <location>
        <begin position="1"/>
        <end position="24"/>
    </location>
</feature>
<evidence type="ECO:0000256" key="2">
    <source>
        <dbReference type="ARBA" id="ARBA00003690"/>
    </source>
</evidence>
<feature type="chain" id="PRO_5026967316" description="Cytochrome P450" evidence="16">
    <location>
        <begin position="25"/>
        <end position="1206"/>
    </location>
</feature>
<dbReference type="PANTHER" id="PTHR24291:SF209">
    <property type="entry name" value="CYTOCHROME P450-LIKE PROTEIN"/>
    <property type="match status" value="1"/>
</dbReference>
<dbReference type="PRINTS" id="PR00463">
    <property type="entry name" value="EP450I"/>
</dbReference>
<dbReference type="OrthoDB" id="1470350at2759"/>
<evidence type="ECO:0000256" key="1">
    <source>
        <dbReference type="ARBA" id="ARBA00001971"/>
    </source>
</evidence>
<dbReference type="InterPro" id="IPR017972">
    <property type="entry name" value="Cyt_P450_CS"/>
</dbReference>
<feature type="binding site" description="axial binding residue" evidence="14">
    <location>
        <position position="602"/>
    </location>
    <ligand>
        <name>heme</name>
        <dbReference type="ChEBI" id="CHEBI:30413"/>
    </ligand>
    <ligandPart>
        <name>Fe</name>
        <dbReference type="ChEBI" id="CHEBI:18248"/>
    </ligandPart>
</feature>
<evidence type="ECO:0000256" key="13">
    <source>
        <dbReference type="ARBA" id="ARBA00023136"/>
    </source>
</evidence>
<evidence type="ECO:0000256" key="3">
    <source>
        <dbReference type="ARBA" id="ARBA00004174"/>
    </source>
</evidence>
<evidence type="ECO:0000256" key="14">
    <source>
        <dbReference type="PIRSR" id="PIRSR602401-1"/>
    </source>
</evidence>
<dbReference type="GO" id="GO:0005506">
    <property type="term" value="F:iron ion binding"/>
    <property type="evidence" value="ECO:0007669"/>
    <property type="project" value="InterPro"/>
</dbReference>
<protein>
    <recommendedName>
        <fullName evidence="19">Cytochrome P450</fullName>
    </recommendedName>
</protein>
<dbReference type="Pfam" id="PF00067">
    <property type="entry name" value="p450"/>
    <property type="match status" value="3"/>
</dbReference>
<evidence type="ECO:0008006" key="19">
    <source>
        <dbReference type="Google" id="ProtNLM"/>
    </source>
</evidence>
<keyword evidence="15" id="KW-0812">Transmembrane</keyword>
<keyword evidence="18" id="KW-1185">Reference proteome</keyword>
<evidence type="ECO:0000256" key="8">
    <source>
        <dbReference type="ARBA" id="ARBA00022824"/>
    </source>
</evidence>
<evidence type="ECO:0000256" key="6">
    <source>
        <dbReference type="ARBA" id="ARBA00022617"/>
    </source>
</evidence>
<dbReference type="GO" id="GO:0005789">
    <property type="term" value="C:endoplasmic reticulum membrane"/>
    <property type="evidence" value="ECO:0007669"/>
    <property type="project" value="UniProtKB-SubCell"/>
</dbReference>
<comment type="caution">
    <text evidence="17">The sequence shown here is derived from an EMBL/GenBank/DDBJ whole genome shotgun (WGS) entry which is preliminary data.</text>
</comment>
<keyword evidence="12" id="KW-0503">Monooxygenase</keyword>
<dbReference type="PRINTS" id="PR00385">
    <property type="entry name" value="P450"/>
</dbReference>
<dbReference type="InterPro" id="IPR050196">
    <property type="entry name" value="Cytochrome_P450_Monoox"/>
</dbReference>
<reference evidence="18" key="1">
    <citation type="submission" date="2020-01" db="EMBL/GenBank/DDBJ databases">
        <title>Draft genome sequence of the Termite Coptotermes fromosanus.</title>
        <authorList>
            <person name="Itakura S."/>
            <person name="Yosikawa Y."/>
            <person name="Umezawa K."/>
        </authorList>
    </citation>
    <scope>NUCLEOTIDE SEQUENCE [LARGE SCALE GENOMIC DNA]</scope>
</reference>
<evidence type="ECO:0000256" key="11">
    <source>
        <dbReference type="ARBA" id="ARBA00023004"/>
    </source>
</evidence>
<sequence length="1206" mass="139026">GHETTSVAICWTLFLLGLHPDVQETAYQEQESIFQGSDRSVTMKDLNEMKYLERVIKETLRLYPSVPIIGRLLKNDVNIGLFLLLAGYDIPSGCTVLMHIYGIHRNPVQFPNPEKFDPDNFLPERVAKRHPYAYIPFSAGPRNCIGQKFAMLEMKTVLSCMLRHYRLRSLDNRDTVNLLGELVLKAEQGINVTITPRQTGNVLLLTELFKYILMNQQKFSPIFRTWNGSEPRVHLLQPEDVEVILKSSEHLDKSHIYKLMQDWLGTGLLTSTGQKWHTHRKMITPTFHFTILDSFVEVFLEKSEILISKLRKEVGSQGFNICPYITKCTLDIICETAMGTPIHAQDDRGSVFAKAVRDMSEIIIHRQVRPWLHPDFIFKMSAIGKRHDECLRVLHGFTNQTIQERKNAVSNLPNQTDTSLTEEDSYIGMKKRKAFLDLLLEALHDGVKLTEKQLRDEVDTFMFEGHDTTSAALCWTLFLLGLHPDVQETAYQEQESIFQGSDRSVTMKDLNEMKYLERVIKETLRLYPSVPIIGRILKKDVNIAGYDIPSGCTVLMHIYRVHRNPVQFPNPEKFNPDNFLPEREAKRHPYAYIPFSAGPRNCIGQKFAMLEMKTVLSCILRHYRLRSLDNRDTVNLLGELVLKAEGGIDVTITPRVCFQELNERRNSFTKRLFLYELHFCWLGLPRNEREPQHITMEAVTILLGGALFIIALLFLLTANKKETEFATRVNKLHGPTRYPIFGTDLPLIFLKRTELFKHALMIQQKFSPIFRTWKGSEPRVHLLQPEDVEVILRSSEQLDKSKIYNLMQDWIGTGLLTSTGQKWHSHRKMITPTFHFTILDSFVEVFSEKGEILISKLRKEVGSQGFNICPYITKCTLDIICETAMGTPVHAQDDRGSDYVRAVRDMSEIIIHRQARPWLHPDFIFKMSAIGKRHDECLRVLHGFTNQMIQERKNAVSSLPNQTDTSQTDKDIYKGEKAFLDLLLEALHDGVKLTEKELRDEVDTFMFEGHDTTSAALCWTLFLLGLHPDVQETAYQEQENIFQGSDRSVTMKDLNEMKYLERVIKETLRLYPSVPKIGRTLKKDVNIAGYDIPSGCTVLMHIYGIHRNPVQFPNPEKFNPDNFLPERVAKRHPYAYIPFSAGRRNCMGQKFAMLEMKTVLSCMLRHYRLRSLDNRDTVNLLAEIVLKPDRGINLTITPRQTRNGGM</sequence>
<dbReference type="PANTHER" id="PTHR24291">
    <property type="entry name" value="CYTOCHROME P450 FAMILY 4"/>
    <property type="match status" value="1"/>
</dbReference>
<evidence type="ECO:0000256" key="7">
    <source>
        <dbReference type="ARBA" id="ARBA00022723"/>
    </source>
</evidence>
<dbReference type="SUPFAM" id="SSF48264">
    <property type="entry name" value="Cytochrome P450"/>
    <property type="match status" value="3"/>
</dbReference>
<proteinExistence type="inferred from homology"/>
<gene>
    <name evidence="17" type="ORF">Cfor_08056</name>
</gene>